<gene>
    <name evidence="2" type="ORF">B7463_g12451</name>
</gene>
<sequence>QEEYTKPNPTNAERAAAEPDFMKRALGNPPRVAANLQDE</sequence>
<feature type="region of interest" description="Disordered" evidence="1">
    <location>
        <begin position="1"/>
        <end position="39"/>
    </location>
</feature>
<feature type="non-terminal residue" evidence="2">
    <location>
        <position position="1"/>
    </location>
</feature>
<dbReference type="Proteomes" id="UP000258309">
    <property type="component" value="Unassembled WGS sequence"/>
</dbReference>
<feature type="non-terminal residue" evidence="2">
    <location>
        <position position="39"/>
    </location>
</feature>
<evidence type="ECO:0000256" key="1">
    <source>
        <dbReference type="SAM" id="MobiDB-lite"/>
    </source>
</evidence>
<evidence type="ECO:0000313" key="3">
    <source>
        <dbReference type="Proteomes" id="UP000258309"/>
    </source>
</evidence>
<accession>A0A3E2GRV0</accession>
<protein>
    <submittedName>
        <fullName evidence="2">Uncharacterized protein</fullName>
    </submittedName>
</protein>
<evidence type="ECO:0000313" key="2">
    <source>
        <dbReference type="EMBL" id="RFU23885.1"/>
    </source>
</evidence>
<reference evidence="2 3" key="1">
    <citation type="submission" date="2018-05" db="EMBL/GenBank/DDBJ databases">
        <title>Draft genome sequence of Scytalidium lignicola DSM 105466, a ubiquitous saprotrophic fungus.</title>
        <authorList>
            <person name="Buettner E."/>
            <person name="Gebauer A.M."/>
            <person name="Hofrichter M."/>
            <person name="Liers C."/>
            <person name="Kellner H."/>
        </authorList>
    </citation>
    <scope>NUCLEOTIDE SEQUENCE [LARGE SCALE GENOMIC DNA]</scope>
    <source>
        <strain evidence="2 3">DSM 105466</strain>
    </source>
</reference>
<dbReference type="AlphaFoldDB" id="A0A3E2GRV0"/>
<dbReference type="OrthoDB" id="10536511at2759"/>
<name>A0A3E2GRV0_SCYLI</name>
<keyword evidence="3" id="KW-1185">Reference proteome</keyword>
<organism evidence="2 3">
    <name type="scientific">Scytalidium lignicola</name>
    <name type="common">Hyphomycete</name>
    <dbReference type="NCBI Taxonomy" id="5539"/>
    <lineage>
        <taxon>Eukaryota</taxon>
        <taxon>Fungi</taxon>
        <taxon>Dikarya</taxon>
        <taxon>Ascomycota</taxon>
        <taxon>Pezizomycotina</taxon>
        <taxon>Leotiomycetes</taxon>
        <taxon>Leotiomycetes incertae sedis</taxon>
        <taxon>Scytalidium</taxon>
    </lineage>
</organism>
<proteinExistence type="predicted"/>
<dbReference type="EMBL" id="NCSJ02000571">
    <property type="protein sequence ID" value="RFU23885.1"/>
    <property type="molecule type" value="Genomic_DNA"/>
</dbReference>
<comment type="caution">
    <text evidence="2">The sequence shown here is derived from an EMBL/GenBank/DDBJ whole genome shotgun (WGS) entry which is preliminary data.</text>
</comment>